<dbReference type="AlphaFoldDB" id="A0AAD9VBF5"/>
<reference evidence="3" key="1">
    <citation type="journal article" date="2023" name="G3 (Bethesda)">
        <title>Whole genome assembly and annotation of the endangered Caribbean coral Acropora cervicornis.</title>
        <authorList>
            <person name="Selwyn J.D."/>
            <person name="Vollmer S.V."/>
        </authorList>
    </citation>
    <scope>NUCLEOTIDE SEQUENCE</scope>
    <source>
        <strain evidence="3">K2</strain>
    </source>
</reference>
<evidence type="ECO:0000256" key="1">
    <source>
        <dbReference type="ARBA" id="ARBA00009319"/>
    </source>
</evidence>
<comment type="caution">
    <text evidence="3">The sequence shown here is derived from an EMBL/GenBank/DDBJ whole genome shotgun (WGS) entry which is preliminary data.</text>
</comment>
<dbReference type="Proteomes" id="UP001249851">
    <property type="component" value="Unassembled WGS sequence"/>
</dbReference>
<dbReference type="Pfam" id="PF15814">
    <property type="entry name" value="FAM199X"/>
    <property type="match status" value="1"/>
</dbReference>
<accession>A0AAD9VBF5</accession>
<dbReference type="InterPro" id="IPR029672">
    <property type="entry name" value="FAM199X_fam"/>
</dbReference>
<reference evidence="3" key="2">
    <citation type="journal article" date="2023" name="Science">
        <title>Genomic signatures of disease resistance in endangered staghorn corals.</title>
        <authorList>
            <person name="Vollmer S.V."/>
            <person name="Selwyn J.D."/>
            <person name="Despard B.A."/>
            <person name="Roesel C.L."/>
        </authorList>
    </citation>
    <scope>NUCLEOTIDE SEQUENCE</scope>
    <source>
        <strain evidence="3">K2</strain>
    </source>
</reference>
<dbReference type="PANTHER" id="PTHR32003:SF1">
    <property type="entry name" value="PROTEIN FAM199X"/>
    <property type="match status" value="1"/>
</dbReference>
<proteinExistence type="inferred from homology"/>
<organism evidence="3 4">
    <name type="scientific">Acropora cervicornis</name>
    <name type="common">Staghorn coral</name>
    <dbReference type="NCBI Taxonomy" id="6130"/>
    <lineage>
        <taxon>Eukaryota</taxon>
        <taxon>Metazoa</taxon>
        <taxon>Cnidaria</taxon>
        <taxon>Anthozoa</taxon>
        <taxon>Hexacorallia</taxon>
        <taxon>Scleractinia</taxon>
        <taxon>Astrocoeniina</taxon>
        <taxon>Acroporidae</taxon>
        <taxon>Acropora</taxon>
    </lineage>
</organism>
<evidence type="ECO:0000313" key="3">
    <source>
        <dbReference type="EMBL" id="KAK2568261.1"/>
    </source>
</evidence>
<sequence>MFSGQSGVDIEDSNVWHSESTSSTSCAASSDDSSDDELIDIEDEDMKRPPFSDSSYLNISELERKCRELNAINSSMLNWKKCHRKRPPKRENSSRKPFEVILKREMNKSGKSSTSKGGFTCACQKLKDSMEFSVTWNKMSSTDQVEAVETLTRVASLTMGLQEQIEIIRIINPKATVLPTDTEFEIDTKTEMCEQSSNFNHRKHSKRKTDGNLSVKGISKKSQHKGLLKRVHRQMMKEQRSGLFENEEVISLSSRNEEELNDQESVPAQ</sequence>
<feature type="region of interest" description="Disordered" evidence="2">
    <location>
        <begin position="1"/>
        <end position="52"/>
    </location>
</feature>
<keyword evidence="4" id="KW-1185">Reference proteome</keyword>
<name>A0AAD9VBF5_ACRCE</name>
<protein>
    <submittedName>
        <fullName evidence="3">Protein FAM199X</fullName>
    </submittedName>
</protein>
<evidence type="ECO:0000313" key="4">
    <source>
        <dbReference type="Proteomes" id="UP001249851"/>
    </source>
</evidence>
<feature type="compositionally biased region" description="Acidic residues" evidence="2">
    <location>
        <begin position="32"/>
        <end position="44"/>
    </location>
</feature>
<dbReference type="EMBL" id="JARQWQ010000012">
    <property type="protein sequence ID" value="KAK2568261.1"/>
    <property type="molecule type" value="Genomic_DNA"/>
</dbReference>
<comment type="similarity">
    <text evidence="1">Belongs to the FAM199 family.</text>
</comment>
<feature type="compositionally biased region" description="Low complexity" evidence="2">
    <location>
        <begin position="18"/>
        <end position="31"/>
    </location>
</feature>
<feature type="region of interest" description="Disordered" evidence="2">
    <location>
        <begin position="238"/>
        <end position="269"/>
    </location>
</feature>
<dbReference type="PANTHER" id="PTHR32003">
    <property type="entry name" value="PROTEIN FAM199X"/>
    <property type="match status" value="1"/>
</dbReference>
<evidence type="ECO:0000256" key="2">
    <source>
        <dbReference type="SAM" id="MobiDB-lite"/>
    </source>
</evidence>
<gene>
    <name evidence="3" type="ORF">P5673_007261</name>
</gene>